<dbReference type="AlphaFoldDB" id="A0A0E2D3E6"/>
<evidence type="ECO:0000313" key="2">
    <source>
        <dbReference type="Proteomes" id="UP000001340"/>
    </source>
</evidence>
<proteinExistence type="predicted"/>
<evidence type="ECO:0000313" key="1">
    <source>
        <dbReference type="EMBL" id="EKR54422.1"/>
    </source>
</evidence>
<gene>
    <name evidence="1" type="ORF">LEP1GSC105_2798</name>
</gene>
<comment type="caution">
    <text evidence="1">The sequence shown here is derived from an EMBL/GenBank/DDBJ whole genome shotgun (WGS) entry which is preliminary data.</text>
</comment>
<organism evidence="1 2">
    <name type="scientific">Leptospira interrogans str. UI 12758</name>
    <dbReference type="NCBI Taxonomy" id="1049938"/>
    <lineage>
        <taxon>Bacteria</taxon>
        <taxon>Pseudomonadati</taxon>
        <taxon>Spirochaetota</taxon>
        <taxon>Spirochaetia</taxon>
        <taxon>Leptospirales</taxon>
        <taxon>Leptospiraceae</taxon>
        <taxon>Leptospira</taxon>
    </lineage>
</organism>
<name>A0A0E2D3E6_LEPIR</name>
<dbReference type="Proteomes" id="UP000001340">
    <property type="component" value="Unassembled WGS sequence"/>
</dbReference>
<reference evidence="1 2" key="1">
    <citation type="submission" date="2012-10" db="EMBL/GenBank/DDBJ databases">
        <authorList>
            <person name="Harkins D.M."/>
            <person name="Durkin A.S."/>
            <person name="Brinkac L.M."/>
            <person name="Haft D.H."/>
            <person name="Selengut J.D."/>
            <person name="Sanka R."/>
            <person name="DePew J."/>
            <person name="Purushe J."/>
            <person name="Chanthongthip A."/>
            <person name="Lattana O."/>
            <person name="Phetsouvanh R."/>
            <person name="Newton P.N."/>
            <person name="Vinetz J.M."/>
            <person name="Sutton G.G."/>
            <person name="Nierman W.C."/>
            <person name="Fouts D.E."/>
        </authorList>
    </citation>
    <scope>NUCLEOTIDE SEQUENCE [LARGE SCALE GENOMIC DNA]</scope>
    <source>
        <strain evidence="1 2">UI 12758</strain>
    </source>
</reference>
<accession>A0A0E2D3E6</accession>
<protein>
    <submittedName>
        <fullName evidence="1">Uncharacterized protein</fullName>
    </submittedName>
</protein>
<sequence>MAKEYARRTFDTNDLTWTNYSLHGIPNQQVILDPTKGKTIQKIINPTLISKFYPSNIAVSYYSFIQKQKEETESPFELIRSLIDSFEEFSKIVGGIIFSDHQHHSLGKYIPNNPDDAVEVKKWWELIYQCLLDFRKLEISPLISNIQEVLQVNKDTIQKMIQWIELYRRGQILRDSADGYLISFQYYYENLLMELEELEKTSIFLVSTNSNNHLFFRGLKPETSLVVAPVVKQDYIGEQIEKFRGKVIVFNENKMTIVPMLCSVIENSETKDLELSFPGFKSEKKSIQNT</sequence>
<dbReference type="EMBL" id="AHNR02000045">
    <property type="protein sequence ID" value="EKR54422.1"/>
    <property type="molecule type" value="Genomic_DNA"/>
</dbReference>